<accession>A0A0C2WN45</accession>
<sequence length="162" mass="17849">KFINTPSSNGSQPRIPPLKTGQDANALTETNVEKAEVLAKTFFIPKPENVRLPRLKPVKELNALTPYSTQRIANKARNLKKNKAPGPDGLPNEVWEVGVDILGKQITTLFNGIMSMGYYPITWRTSTTVVLRKPGKPAYDVPKAYRPIALLNTLGKLLSGLI</sequence>
<reference evidence="2 3" key="1">
    <citation type="submission" date="2014-04" db="EMBL/GenBank/DDBJ databases">
        <authorList>
            <consortium name="DOE Joint Genome Institute"/>
            <person name="Kuo A."/>
            <person name="Zuccaro A."/>
            <person name="Kohler A."/>
            <person name="Nagy L.G."/>
            <person name="Floudas D."/>
            <person name="Copeland A."/>
            <person name="Barry K.W."/>
            <person name="Cichocki N."/>
            <person name="Veneault-Fourrey C."/>
            <person name="LaButti K."/>
            <person name="Lindquist E.A."/>
            <person name="Lipzen A."/>
            <person name="Lundell T."/>
            <person name="Morin E."/>
            <person name="Murat C."/>
            <person name="Sun H."/>
            <person name="Tunlid A."/>
            <person name="Henrissat B."/>
            <person name="Grigoriev I.V."/>
            <person name="Hibbett D.S."/>
            <person name="Martin F."/>
            <person name="Nordberg H.P."/>
            <person name="Cantor M.N."/>
            <person name="Hua S.X."/>
        </authorList>
    </citation>
    <scope>NUCLEOTIDE SEQUENCE [LARGE SCALE GENOMIC DNA]</scope>
    <source>
        <strain evidence="2 3">MAFF 305830</strain>
    </source>
</reference>
<feature type="non-terminal residue" evidence="2">
    <location>
        <position position="1"/>
    </location>
</feature>
<dbReference type="OrthoDB" id="412006at2759"/>
<feature type="compositionally biased region" description="Polar residues" evidence="1">
    <location>
        <begin position="1"/>
        <end position="12"/>
    </location>
</feature>
<dbReference type="STRING" id="933852.A0A0C2WN45"/>
<reference evidence="3" key="2">
    <citation type="submission" date="2015-01" db="EMBL/GenBank/DDBJ databases">
        <title>Evolutionary Origins and Diversification of the Mycorrhizal Mutualists.</title>
        <authorList>
            <consortium name="DOE Joint Genome Institute"/>
            <consortium name="Mycorrhizal Genomics Consortium"/>
            <person name="Kohler A."/>
            <person name="Kuo A."/>
            <person name="Nagy L.G."/>
            <person name="Floudas D."/>
            <person name="Copeland A."/>
            <person name="Barry K.W."/>
            <person name="Cichocki N."/>
            <person name="Veneault-Fourrey C."/>
            <person name="LaButti K."/>
            <person name="Lindquist E.A."/>
            <person name="Lipzen A."/>
            <person name="Lundell T."/>
            <person name="Morin E."/>
            <person name="Murat C."/>
            <person name="Riley R."/>
            <person name="Ohm R."/>
            <person name="Sun H."/>
            <person name="Tunlid A."/>
            <person name="Henrissat B."/>
            <person name="Grigoriev I.V."/>
            <person name="Hibbett D.S."/>
            <person name="Martin F."/>
        </authorList>
    </citation>
    <scope>NUCLEOTIDE SEQUENCE [LARGE SCALE GENOMIC DNA]</scope>
    <source>
        <strain evidence="3">MAFF 305830</strain>
    </source>
</reference>
<dbReference type="HOGENOM" id="CLU_141388_0_0_1"/>
<dbReference type="EMBL" id="KN824297">
    <property type="protein sequence ID" value="KIM27683.1"/>
    <property type="molecule type" value="Genomic_DNA"/>
</dbReference>
<evidence type="ECO:0008006" key="4">
    <source>
        <dbReference type="Google" id="ProtNLM"/>
    </source>
</evidence>
<dbReference type="PANTHER" id="PTHR33481">
    <property type="entry name" value="REVERSE TRANSCRIPTASE"/>
    <property type="match status" value="1"/>
</dbReference>
<dbReference type="Proteomes" id="UP000054097">
    <property type="component" value="Unassembled WGS sequence"/>
</dbReference>
<feature type="region of interest" description="Disordered" evidence="1">
    <location>
        <begin position="1"/>
        <end position="22"/>
    </location>
</feature>
<name>A0A0C2WN45_SERVB</name>
<dbReference type="PANTHER" id="PTHR33481:SF1">
    <property type="entry name" value="ENDONUCLEASE_EXONUCLEASE_PHOSPHATASE DOMAIN-CONTAINING PROTEIN-RELATED"/>
    <property type="match status" value="1"/>
</dbReference>
<keyword evidence="3" id="KW-1185">Reference proteome</keyword>
<evidence type="ECO:0000313" key="2">
    <source>
        <dbReference type="EMBL" id="KIM27683.1"/>
    </source>
</evidence>
<feature type="non-terminal residue" evidence="2">
    <location>
        <position position="162"/>
    </location>
</feature>
<protein>
    <recommendedName>
        <fullName evidence="4">Reverse transcriptase domain-containing protein</fullName>
    </recommendedName>
</protein>
<evidence type="ECO:0000256" key="1">
    <source>
        <dbReference type="SAM" id="MobiDB-lite"/>
    </source>
</evidence>
<organism evidence="2 3">
    <name type="scientific">Serendipita vermifera MAFF 305830</name>
    <dbReference type="NCBI Taxonomy" id="933852"/>
    <lineage>
        <taxon>Eukaryota</taxon>
        <taxon>Fungi</taxon>
        <taxon>Dikarya</taxon>
        <taxon>Basidiomycota</taxon>
        <taxon>Agaricomycotina</taxon>
        <taxon>Agaricomycetes</taxon>
        <taxon>Sebacinales</taxon>
        <taxon>Serendipitaceae</taxon>
        <taxon>Serendipita</taxon>
    </lineage>
</organism>
<dbReference type="AlphaFoldDB" id="A0A0C2WN45"/>
<evidence type="ECO:0000313" key="3">
    <source>
        <dbReference type="Proteomes" id="UP000054097"/>
    </source>
</evidence>
<gene>
    <name evidence="2" type="ORF">M408DRAFT_39661</name>
</gene>
<proteinExistence type="predicted"/>